<organism evidence="1 2">
    <name type="scientific">Mesorhizobium hawassense</name>
    <dbReference type="NCBI Taxonomy" id="1209954"/>
    <lineage>
        <taxon>Bacteria</taxon>
        <taxon>Pseudomonadati</taxon>
        <taxon>Pseudomonadota</taxon>
        <taxon>Alphaproteobacteria</taxon>
        <taxon>Hyphomicrobiales</taxon>
        <taxon>Phyllobacteriaceae</taxon>
        <taxon>Mesorhizobium</taxon>
    </lineage>
</organism>
<name>A0A330HYA3_9HYPH</name>
<comment type="caution">
    <text evidence="1">The sequence shown here is derived from an EMBL/GenBank/DDBJ whole genome shotgun (WGS) entry which is preliminary data.</text>
</comment>
<evidence type="ECO:0000313" key="1">
    <source>
        <dbReference type="EMBL" id="RAZ92530.1"/>
    </source>
</evidence>
<dbReference type="AlphaFoldDB" id="A0A330HYA3"/>
<dbReference type="OrthoDB" id="8084371at2"/>
<gene>
    <name evidence="1" type="ORF">DPM33_01095</name>
</gene>
<evidence type="ECO:0000313" key="2">
    <source>
        <dbReference type="Proteomes" id="UP000251558"/>
    </source>
</evidence>
<reference evidence="1 2" key="2">
    <citation type="submission" date="2018-07" db="EMBL/GenBank/DDBJ databases">
        <title>Diversity of Mesorhizobium strains in Brazil.</title>
        <authorList>
            <person name="Helene L.C.F."/>
            <person name="Dall'Agnol R."/>
            <person name="Delamuta J.R.M."/>
            <person name="Hungria M."/>
        </authorList>
    </citation>
    <scope>NUCLEOTIDE SEQUENCE [LARGE SCALE GENOMIC DNA]</scope>
    <source>
        <strain evidence="1 2">AC99b</strain>
    </source>
</reference>
<reference evidence="2" key="1">
    <citation type="submission" date="2018-06" db="EMBL/GenBank/DDBJ databases">
        <authorList>
            <person name="Helene L.C."/>
            <person name="Dall'Agnol R."/>
            <person name="Delamuta J.R."/>
            <person name="Hungria M."/>
        </authorList>
    </citation>
    <scope>NUCLEOTIDE SEQUENCE [LARGE SCALE GENOMIC DNA]</scope>
    <source>
        <strain evidence="2">AC99b</strain>
    </source>
</reference>
<dbReference type="Proteomes" id="UP000251558">
    <property type="component" value="Unassembled WGS sequence"/>
</dbReference>
<sequence>MPIPKNLNDAHLSFDCPGCKHPIIRKGSWFKVISTFRCSACHKTLRLGYPEKLRIFERHKHLAATSGRECNG</sequence>
<proteinExistence type="predicted"/>
<dbReference type="EMBL" id="QMBP01000001">
    <property type="protein sequence ID" value="RAZ92530.1"/>
    <property type="molecule type" value="Genomic_DNA"/>
</dbReference>
<protein>
    <submittedName>
        <fullName evidence="1">Uncharacterized protein</fullName>
    </submittedName>
</protein>
<accession>A0A330HYA3</accession>
<keyword evidence="2" id="KW-1185">Reference proteome</keyword>